<proteinExistence type="predicted"/>
<dbReference type="PANTHER" id="PTHR11103:SF18">
    <property type="entry name" value="SLR1189 PROTEIN"/>
    <property type="match status" value="1"/>
</dbReference>
<feature type="binding site" evidence="3 4">
    <location>
        <position position="273"/>
    </location>
    <ligand>
        <name>Zn(2+)</name>
        <dbReference type="ChEBI" id="CHEBI:29105"/>
    </ligand>
</feature>
<evidence type="ECO:0000313" key="7">
    <source>
        <dbReference type="Proteomes" id="UP000184074"/>
    </source>
</evidence>
<dbReference type="InterPro" id="IPR017226">
    <property type="entry name" value="BHMT-like"/>
</dbReference>
<keyword evidence="7" id="KW-1185">Reference proteome</keyword>
<dbReference type="PANTHER" id="PTHR11103">
    <property type="entry name" value="SLR1189 PROTEIN"/>
    <property type="match status" value="1"/>
</dbReference>
<dbReference type="RefSeq" id="WP_072901746.1">
    <property type="nucleotide sequence ID" value="NZ_FQXB01000004.1"/>
</dbReference>
<dbReference type="PROSITE" id="PS50970">
    <property type="entry name" value="HCY"/>
    <property type="match status" value="1"/>
</dbReference>
<evidence type="ECO:0000256" key="4">
    <source>
        <dbReference type="PROSITE-ProRule" id="PRU00333"/>
    </source>
</evidence>
<dbReference type="PIRSF" id="PIRSF037505">
    <property type="entry name" value="Betaine_HMT"/>
    <property type="match status" value="1"/>
</dbReference>
<sequence length="290" mass="30809">MITLLDGGMGQELVRLAGKATGMWSNQALFDRPEHVRQVHDAYFAAGADVATTNTYAVLPDRFEAYDVLDRLDEMTVRACELAVAARDAHGSGIIAGSMGPMGFSYQPDKAPPAAEAAEGYARLAKVQADFVDAHLLETMASVDQAKGGLMGASVTGKPVWIGLTVNDEDGTQLRSGEPLADLAPVLAEYQPAVIFLNCSMPEAINQGLPELAKLGDTFGAYANGFTKITDDFDHIGATVDQLTARTDLTPDAYADHAQGWADTGAIYIGGCCEVTPAHIKELARRFKGN</sequence>
<dbReference type="GO" id="GO:0009086">
    <property type="term" value="P:methionine biosynthetic process"/>
    <property type="evidence" value="ECO:0007669"/>
    <property type="project" value="InterPro"/>
</dbReference>
<dbReference type="AlphaFoldDB" id="A0A1M5RI59"/>
<keyword evidence="1 4" id="KW-0489">Methyltransferase</keyword>
<dbReference type="OrthoDB" id="9803687at2"/>
<feature type="binding site" evidence="3 4">
    <location>
        <position position="199"/>
    </location>
    <ligand>
        <name>Zn(2+)</name>
        <dbReference type="ChEBI" id="CHEBI:29105"/>
    </ligand>
</feature>
<keyword evidence="3 4" id="KW-0479">Metal-binding</keyword>
<dbReference type="GO" id="GO:0032259">
    <property type="term" value="P:methylation"/>
    <property type="evidence" value="ECO:0007669"/>
    <property type="project" value="UniProtKB-KW"/>
</dbReference>
<keyword evidence="2 4" id="KW-0808">Transferase</keyword>
<organism evidence="6 7">
    <name type="scientific">Cognatiyoonia sediminum</name>
    <dbReference type="NCBI Taxonomy" id="1508389"/>
    <lineage>
        <taxon>Bacteria</taxon>
        <taxon>Pseudomonadati</taxon>
        <taxon>Pseudomonadota</taxon>
        <taxon>Alphaproteobacteria</taxon>
        <taxon>Rhodobacterales</taxon>
        <taxon>Paracoccaceae</taxon>
        <taxon>Cognatiyoonia</taxon>
    </lineage>
</organism>
<evidence type="ECO:0000259" key="5">
    <source>
        <dbReference type="PROSITE" id="PS50970"/>
    </source>
</evidence>
<dbReference type="Gene3D" id="3.20.20.330">
    <property type="entry name" value="Homocysteine-binding-like domain"/>
    <property type="match status" value="1"/>
</dbReference>
<evidence type="ECO:0000256" key="1">
    <source>
        <dbReference type="ARBA" id="ARBA00022603"/>
    </source>
</evidence>
<comment type="cofactor">
    <cofactor evidence="3">
        <name>Zn(2+)</name>
        <dbReference type="ChEBI" id="CHEBI:29105"/>
    </cofactor>
    <text evidence="3">Binds 1 zinc ion per subunit.</text>
</comment>
<protein>
    <submittedName>
        <fullName evidence="6">Homocysteine S-methyltransferase</fullName>
    </submittedName>
</protein>
<evidence type="ECO:0000313" key="6">
    <source>
        <dbReference type="EMBL" id="SHH25995.1"/>
    </source>
</evidence>
<dbReference type="InterPro" id="IPR036589">
    <property type="entry name" value="HCY_dom_sf"/>
</dbReference>
<dbReference type="Proteomes" id="UP000184074">
    <property type="component" value="Unassembled WGS sequence"/>
</dbReference>
<evidence type="ECO:0000256" key="3">
    <source>
        <dbReference type="PIRSR" id="PIRSR037505-2"/>
    </source>
</evidence>
<keyword evidence="3 4" id="KW-0862">Zinc</keyword>
<feature type="binding site" evidence="3 4">
    <location>
        <position position="272"/>
    </location>
    <ligand>
        <name>Zn(2+)</name>
        <dbReference type="ChEBI" id="CHEBI:29105"/>
    </ligand>
</feature>
<dbReference type="EMBL" id="FQXB01000004">
    <property type="protein sequence ID" value="SHH25995.1"/>
    <property type="molecule type" value="Genomic_DNA"/>
</dbReference>
<gene>
    <name evidence="6" type="ORF">SAMN05444003_2606</name>
</gene>
<evidence type="ECO:0000256" key="2">
    <source>
        <dbReference type="ARBA" id="ARBA00022679"/>
    </source>
</evidence>
<dbReference type="Pfam" id="PF02574">
    <property type="entry name" value="S-methyl_trans"/>
    <property type="match status" value="1"/>
</dbReference>
<dbReference type="InterPro" id="IPR003726">
    <property type="entry name" value="HCY_dom"/>
</dbReference>
<dbReference type="GO" id="GO:0008270">
    <property type="term" value="F:zinc ion binding"/>
    <property type="evidence" value="ECO:0007669"/>
    <property type="project" value="InterPro"/>
</dbReference>
<accession>A0A1M5RI59</accession>
<feature type="domain" description="Hcy-binding" evidence="5">
    <location>
        <begin position="1"/>
        <end position="287"/>
    </location>
</feature>
<reference evidence="6 7" key="1">
    <citation type="submission" date="2016-11" db="EMBL/GenBank/DDBJ databases">
        <authorList>
            <person name="Jaros S."/>
            <person name="Januszkiewicz K."/>
            <person name="Wedrychowicz H."/>
        </authorList>
    </citation>
    <scope>NUCLEOTIDE SEQUENCE [LARGE SCALE GENOMIC DNA]</scope>
    <source>
        <strain evidence="6 7">DSM 28715</strain>
    </source>
</reference>
<name>A0A1M5RI59_9RHOB</name>
<dbReference type="GO" id="GO:0008168">
    <property type="term" value="F:methyltransferase activity"/>
    <property type="evidence" value="ECO:0007669"/>
    <property type="project" value="UniProtKB-UniRule"/>
</dbReference>
<dbReference type="STRING" id="1508389.SAMN05444003_2606"/>
<dbReference type="SUPFAM" id="SSF82282">
    <property type="entry name" value="Homocysteine S-methyltransferase"/>
    <property type="match status" value="1"/>
</dbReference>